<gene>
    <name evidence="2" type="ORF">EV129_108119</name>
    <name evidence="1" type="ORF">EV130_107118</name>
</gene>
<sequence length="68" mass="7342">MPNKAVSLLEVRKILNEFCAENGLSIGSAIAIDAAKHLIKITATDVTSAIMVRSSLDHWMVERTAFAA</sequence>
<name>A0A4R3QQX3_9HYPH</name>
<dbReference type="EMBL" id="SMBJ01000007">
    <property type="protein sequence ID" value="TCU23764.1"/>
    <property type="molecule type" value="Genomic_DNA"/>
</dbReference>
<proteinExistence type="predicted"/>
<dbReference type="Proteomes" id="UP000295547">
    <property type="component" value="Unassembled WGS sequence"/>
</dbReference>
<accession>A0A4R3QQX3</accession>
<evidence type="ECO:0000313" key="3">
    <source>
        <dbReference type="Proteomes" id="UP000295507"/>
    </source>
</evidence>
<protein>
    <submittedName>
        <fullName evidence="1">Uncharacterized protein</fullName>
    </submittedName>
</protein>
<comment type="caution">
    <text evidence="1">The sequence shown here is derived from an EMBL/GenBank/DDBJ whole genome shotgun (WGS) entry which is preliminary data.</text>
</comment>
<evidence type="ECO:0000313" key="2">
    <source>
        <dbReference type="EMBL" id="TCU36033.1"/>
    </source>
</evidence>
<dbReference type="EMBL" id="SMBK01000008">
    <property type="protein sequence ID" value="TCU36033.1"/>
    <property type="molecule type" value="Genomic_DNA"/>
</dbReference>
<reference evidence="3 4" key="1">
    <citation type="submission" date="2019-03" db="EMBL/GenBank/DDBJ databases">
        <title>Genomic Encyclopedia of Type Strains, Phase IV (KMG-V): Genome sequencing to study the core and pangenomes of soil and plant-associated prokaryotes.</title>
        <authorList>
            <person name="Whitman W."/>
        </authorList>
    </citation>
    <scope>NUCLEOTIDE SEQUENCE [LARGE SCALE GENOMIC DNA]</scope>
    <source>
        <strain evidence="1 4">Gr42</strain>
        <strain evidence="2 3">IE4868</strain>
    </source>
</reference>
<keyword evidence="4" id="KW-1185">Reference proteome</keyword>
<dbReference type="Proteomes" id="UP000295507">
    <property type="component" value="Unassembled WGS sequence"/>
</dbReference>
<dbReference type="OrthoDB" id="8400172at2"/>
<dbReference type="AlphaFoldDB" id="A0A4R3QQX3"/>
<organism evidence="1 4">
    <name type="scientific">Rhizobium azibense</name>
    <dbReference type="NCBI Taxonomy" id="1136135"/>
    <lineage>
        <taxon>Bacteria</taxon>
        <taxon>Pseudomonadati</taxon>
        <taxon>Pseudomonadota</taxon>
        <taxon>Alphaproteobacteria</taxon>
        <taxon>Hyphomicrobiales</taxon>
        <taxon>Rhizobiaceae</taxon>
        <taxon>Rhizobium/Agrobacterium group</taxon>
        <taxon>Rhizobium</taxon>
    </lineage>
</organism>
<evidence type="ECO:0000313" key="1">
    <source>
        <dbReference type="EMBL" id="TCU23764.1"/>
    </source>
</evidence>
<evidence type="ECO:0000313" key="4">
    <source>
        <dbReference type="Proteomes" id="UP000295547"/>
    </source>
</evidence>